<reference evidence="2" key="1">
    <citation type="journal article" date="2013" name="Genome">
        <title>Draft Genome Sequences of Porphyromonas crevioricanis JCM 15906T and Porphyromonas cansulci JCM 13913T Isolated from a Canine Oral Cavity.</title>
        <authorList>
            <person name="Sakamoto M."/>
            <person name="Tanaka N."/>
            <person name="Shiwa Y."/>
            <person name="Yoshikawa H."/>
            <person name="Ohkuma M."/>
        </authorList>
    </citation>
    <scope>NUCLEOTIDE SEQUENCE [LARGE SCALE GENOMIC DNA]</scope>
    <source>
        <strain evidence="2">JCM 15906</strain>
    </source>
</reference>
<accession>T1CJB9</accession>
<dbReference type="AlphaFoldDB" id="T1CJB9"/>
<proteinExistence type="predicted"/>
<gene>
    <name evidence="1" type="ORF">PORCRE_2124</name>
</gene>
<protein>
    <submittedName>
        <fullName evidence="1">Uncharacterized protein</fullName>
    </submittedName>
</protein>
<sequence length="38" mass="4110">MSSSDFSLSVKNCRAKVSLGGGAKYHSLVGGKRYYLLE</sequence>
<reference evidence="1 2" key="2">
    <citation type="journal article" date="2013" name="Genome Announc.">
        <title>Draft Genome Sequences of Porphyromonas crevioricanis JCM 15906T and Porphyromonas cansulci JCM 13913T Isolated from a Canine Oral Cavity.</title>
        <authorList>
            <person name="Sakamoto M."/>
            <person name="Tanaka N."/>
            <person name="Shiwa Y."/>
            <person name="Yoshikawa H."/>
            <person name="Ohkuma M."/>
        </authorList>
    </citation>
    <scope>NUCLEOTIDE SEQUENCE [LARGE SCALE GENOMIC DNA]</scope>
    <source>
        <strain evidence="1 2">JCM 15906</strain>
    </source>
</reference>
<organism evidence="1 2">
    <name type="scientific">Porphyromonas crevioricanis JCM 15906</name>
    <dbReference type="NCBI Taxonomy" id="1305617"/>
    <lineage>
        <taxon>Bacteria</taxon>
        <taxon>Pseudomonadati</taxon>
        <taxon>Bacteroidota</taxon>
        <taxon>Bacteroidia</taxon>
        <taxon>Bacteroidales</taxon>
        <taxon>Porphyromonadaceae</taxon>
        <taxon>Porphyromonas</taxon>
    </lineage>
</organism>
<dbReference type="Proteomes" id="UP000018031">
    <property type="component" value="Unassembled WGS sequence"/>
</dbReference>
<dbReference type="EMBL" id="BAOU01000079">
    <property type="protein sequence ID" value="GAD06391.1"/>
    <property type="molecule type" value="Genomic_DNA"/>
</dbReference>
<name>T1CJB9_9PORP</name>
<evidence type="ECO:0000313" key="2">
    <source>
        <dbReference type="Proteomes" id="UP000018031"/>
    </source>
</evidence>
<comment type="caution">
    <text evidence="1">The sequence shown here is derived from an EMBL/GenBank/DDBJ whole genome shotgun (WGS) entry which is preliminary data.</text>
</comment>
<evidence type="ECO:0000313" key="1">
    <source>
        <dbReference type="EMBL" id="GAD06391.1"/>
    </source>
</evidence>